<reference evidence="1 2" key="1">
    <citation type="submission" date="2011-05" db="EMBL/GenBank/DDBJ databases">
        <title>Whole genome sequence of Microlunatus phosphovorus NM-1.</title>
        <authorList>
            <person name="Hosoyama A."/>
            <person name="Sasaki K."/>
            <person name="Harada T."/>
            <person name="Igarashi R."/>
            <person name="Kawakoshi A."/>
            <person name="Sasagawa M."/>
            <person name="Fukada J."/>
            <person name="Nakamura S."/>
            <person name="Katano Y."/>
            <person name="Hanada S."/>
            <person name="Kamagata Y."/>
            <person name="Nakamura N."/>
            <person name="Yamazaki S."/>
            <person name="Fujita N."/>
        </authorList>
    </citation>
    <scope>NUCLEOTIDE SEQUENCE [LARGE SCALE GENOMIC DNA]</scope>
    <source>
        <strain evidence="2">ATCC 700054 / DSM 10555 / JCM 9379 / NBRC 101784 / NCIMB 13414 / VKM Ac-1990 / NM-1</strain>
    </source>
</reference>
<organism evidence="1 2">
    <name type="scientific">Microlunatus phosphovorus (strain ATCC 700054 / DSM 10555 / JCM 9379 / NBRC 101784 / NCIMB 13414 / VKM Ac-1990 / NM-1)</name>
    <dbReference type="NCBI Taxonomy" id="1032480"/>
    <lineage>
        <taxon>Bacteria</taxon>
        <taxon>Bacillati</taxon>
        <taxon>Actinomycetota</taxon>
        <taxon>Actinomycetes</taxon>
        <taxon>Propionibacteriales</taxon>
        <taxon>Propionibacteriaceae</taxon>
        <taxon>Microlunatus</taxon>
    </lineage>
</organism>
<dbReference type="STRING" id="1032480.MLP_15480"/>
<dbReference type="Proteomes" id="UP000007947">
    <property type="component" value="Chromosome"/>
</dbReference>
<dbReference type="OrthoDB" id="9803101at2"/>
<keyword evidence="2" id="KW-1185">Reference proteome</keyword>
<evidence type="ECO:0000313" key="2">
    <source>
        <dbReference type="Proteomes" id="UP000007947"/>
    </source>
</evidence>
<dbReference type="Gene3D" id="3.30.1330.40">
    <property type="entry name" value="RutC-like"/>
    <property type="match status" value="1"/>
</dbReference>
<gene>
    <name evidence="1" type="ordered locus">MLP_15480</name>
</gene>
<dbReference type="SUPFAM" id="SSF55298">
    <property type="entry name" value="YjgF-like"/>
    <property type="match status" value="1"/>
</dbReference>
<evidence type="ECO:0000313" key="1">
    <source>
        <dbReference type="EMBL" id="BAK34562.1"/>
    </source>
</evidence>
<dbReference type="InterPro" id="IPR006175">
    <property type="entry name" value="YjgF/YER057c/UK114"/>
</dbReference>
<sequence>MSEHIRLIRSSILAEAPYAYAAMAPPGSSLVFLAGACPLDSTGTTRAPGDHAAQAVAALDNLEAALAEIGASLTDVLATRVLVATADRADLVTVWNVVADRFGPHDVPSTLLGVTVLGYPDQLVEIEAVAACDSNP</sequence>
<dbReference type="RefSeq" id="WP_013862445.1">
    <property type="nucleotide sequence ID" value="NC_015635.1"/>
</dbReference>
<name>F5XR72_MICPN</name>
<dbReference type="HOGENOM" id="CLU_100715_4_0_11"/>
<dbReference type="AlphaFoldDB" id="F5XR72"/>
<accession>F5XR72</accession>
<proteinExistence type="predicted"/>
<dbReference type="PANTHER" id="PTHR43857">
    <property type="entry name" value="BLR7761 PROTEIN"/>
    <property type="match status" value="1"/>
</dbReference>
<dbReference type="KEGG" id="mph:MLP_15480"/>
<dbReference type="EMBL" id="AP012204">
    <property type="protein sequence ID" value="BAK34562.1"/>
    <property type="molecule type" value="Genomic_DNA"/>
</dbReference>
<dbReference type="Pfam" id="PF01042">
    <property type="entry name" value="Ribonuc_L-PSP"/>
    <property type="match status" value="1"/>
</dbReference>
<dbReference type="eggNOG" id="COG0251">
    <property type="taxonomic scope" value="Bacteria"/>
</dbReference>
<dbReference type="InterPro" id="IPR035959">
    <property type="entry name" value="RutC-like_sf"/>
</dbReference>
<dbReference type="PANTHER" id="PTHR43857:SF1">
    <property type="entry name" value="YJGH FAMILY PROTEIN"/>
    <property type="match status" value="1"/>
</dbReference>
<protein>
    <submittedName>
        <fullName evidence="1">Uncharacterized protein</fullName>
    </submittedName>
</protein>